<protein>
    <recommendedName>
        <fullName evidence="3">Aminoglycoside phosphotransferase domain-containing protein</fullName>
    </recommendedName>
</protein>
<keyword evidence="2" id="KW-1185">Reference proteome</keyword>
<dbReference type="AlphaFoldDB" id="A0A263BXN0"/>
<dbReference type="RefSeq" id="WP_094921016.1">
    <property type="nucleotide sequence ID" value="NZ_NPIA01000001.1"/>
</dbReference>
<gene>
    <name evidence="1" type="ORF">CIB95_01765</name>
</gene>
<evidence type="ECO:0008006" key="3">
    <source>
        <dbReference type="Google" id="ProtNLM"/>
    </source>
</evidence>
<dbReference type="EMBL" id="NPIA01000001">
    <property type="protein sequence ID" value="OZM58322.1"/>
    <property type="molecule type" value="Genomic_DNA"/>
</dbReference>
<dbReference type="SUPFAM" id="SSF56112">
    <property type="entry name" value="Protein kinase-like (PK-like)"/>
    <property type="match status" value="1"/>
</dbReference>
<dbReference type="Proteomes" id="UP000217083">
    <property type="component" value="Unassembled WGS sequence"/>
</dbReference>
<reference evidence="2" key="1">
    <citation type="submission" date="2017-08" db="EMBL/GenBank/DDBJ databases">
        <authorList>
            <person name="Huang Z."/>
        </authorList>
    </citation>
    <scope>NUCLEOTIDE SEQUENCE [LARGE SCALE GENOMIC DNA]</scope>
    <source>
        <strain evidence="2">SA5d-4</strain>
    </source>
</reference>
<dbReference type="InterPro" id="IPR011009">
    <property type="entry name" value="Kinase-like_dom_sf"/>
</dbReference>
<proteinExistence type="predicted"/>
<comment type="caution">
    <text evidence="1">The sequence shown here is derived from an EMBL/GenBank/DDBJ whole genome shotgun (WGS) entry which is preliminary data.</text>
</comment>
<evidence type="ECO:0000313" key="2">
    <source>
        <dbReference type="Proteomes" id="UP000217083"/>
    </source>
</evidence>
<dbReference type="Gene3D" id="3.90.1200.10">
    <property type="match status" value="1"/>
</dbReference>
<evidence type="ECO:0000313" key="1">
    <source>
        <dbReference type="EMBL" id="OZM58322.1"/>
    </source>
</evidence>
<organism evidence="1 2">
    <name type="scientific">Lottiidibacillus patelloidae</name>
    <dbReference type="NCBI Taxonomy" id="2670334"/>
    <lineage>
        <taxon>Bacteria</taxon>
        <taxon>Bacillati</taxon>
        <taxon>Bacillota</taxon>
        <taxon>Bacilli</taxon>
        <taxon>Bacillales</taxon>
        <taxon>Bacillaceae</taxon>
        <taxon>Lottiidibacillus</taxon>
    </lineage>
</organism>
<name>A0A263BXN0_9BACI</name>
<accession>A0A263BXN0</accession>
<reference evidence="1 2" key="2">
    <citation type="submission" date="2017-09" db="EMBL/GenBank/DDBJ databases">
        <title>Bacillus patelloidae sp. nov., isolated from the intestinal tract of a marine limpet.</title>
        <authorList>
            <person name="Liu R."/>
            <person name="Dong C."/>
            <person name="Shao Z."/>
        </authorList>
    </citation>
    <scope>NUCLEOTIDE SEQUENCE [LARGE SCALE GENOMIC DNA]</scope>
    <source>
        <strain evidence="1 2">SA5d-4</strain>
    </source>
</reference>
<sequence length="362" mass="41119">MELTWKEEKVSLDEVLEWIKSVTSATNVKGPEKIFRANDWGITAKFLADGKEVVCKIGFLPLFQTSPAIYQLLNGASNAHVPNLIKAVEKGQQTWMLFKPFYGQDLKESLSLAGIKEAAKTIASIQNEVSKKYMNNSRSIPKIEINELKPFCHTFLDFLEENYAPLWRTNTRKIAEDFRINKDKVAILGEPKTYQTLKASISQICRKLFDVNIPLSIFHLDLHTGNVVTLENGSKLIYDWEEAIITLPFFALSKLLPEAANLADEENISNDPHLLTWNAAQQSVINAYLKELNFNSESNKQHIFDLAMCLAPLIYANQSLQFIDQVGWLDDAAGFLAYDVILAFERMEELEKKGKFDVLYDS</sequence>